<dbReference type="PANTHER" id="PTHR43540">
    <property type="entry name" value="PEROXYUREIDOACRYLATE/UREIDOACRYLATE AMIDOHYDROLASE-RELATED"/>
    <property type="match status" value="1"/>
</dbReference>
<sequence>MKKLCFLAMLFMLAPFLFAQSDAPEPQAQIPVKPALLVIDIQNEYLKYMSEEDKESALRLINGAIWLFRQHGHPIIRVYHSDPTYGPDPGDENFEFPSSVIIKEDDPMVVKNYPSAFKNTELEELLRKKECNTLFLCGLSAVGCVLATYYGAMERDFDVFMIKNALMSHKAQYTDFVEDVFDTVNWKTLQFMLEHMQK</sequence>
<feature type="domain" description="Isochorismatase-like" evidence="4">
    <location>
        <begin position="35"/>
        <end position="175"/>
    </location>
</feature>
<proteinExistence type="predicted"/>
<dbReference type="Proteomes" id="UP000051096">
    <property type="component" value="Unassembled WGS sequence"/>
</dbReference>
<dbReference type="EMBL" id="LJUO01000090">
    <property type="protein sequence ID" value="KPK70442.1"/>
    <property type="molecule type" value="Genomic_DNA"/>
</dbReference>
<evidence type="ECO:0000256" key="2">
    <source>
        <dbReference type="SAM" id="Phobius"/>
    </source>
</evidence>
<comment type="caution">
    <text evidence="5">The sequence shown here is derived from an EMBL/GenBank/DDBJ whole genome shotgun (WGS) entry which is preliminary data.</text>
</comment>
<accession>A0A0S8GFP3</accession>
<dbReference type="Pfam" id="PF00857">
    <property type="entry name" value="Isochorismatase"/>
    <property type="match status" value="1"/>
</dbReference>
<dbReference type="InterPro" id="IPR050272">
    <property type="entry name" value="Isochorismatase-like_hydrls"/>
</dbReference>
<feature type="chain" id="PRO_5006646881" description="Isochorismatase-like domain-containing protein" evidence="3">
    <location>
        <begin position="20"/>
        <end position="198"/>
    </location>
</feature>
<evidence type="ECO:0000259" key="4">
    <source>
        <dbReference type="Pfam" id="PF00857"/>
    </source>
</evidence>
<evidence type="ECO:0000313" key="6">
    <source>
        <dbReference type="Proteomes" id="UP000051096"/>
    </source>
</evidence>
<keyword evidence="2" id="KW-0472">Membrane</keyword>
<evidence type="ECO:0000256" key="1">
    <source>
        <dbReference type="ARBA" id="ARBA00022801"/>
    </source>
</evidence>
<dbReference type="Gene3D" id="3.40.50.850">
    <property type="entry name" value="Isochorismatase-like"/>
    <property type="match status" value="1"/>
</dbReference>
<keyword evidence="2" id="KW-0812">Transmembrane</keyword>
<gene>
    <name evidence="5" type="ORF">AMJ87_08810</name>
</gene>
<dbReference type="InterPro" id="IPR036380">
    <property type="entry name" value="Isochorismatase-like_sf"/>
</dbReference>
<dbReference type="InterPro" id="IPR000868">
    <property type="entry name" value="Isochorismatase-like_dom"/>
</dbReference>
<dbReference type="SUPFAM" id="SSF52499">
    <property type="entry name" value="Isochorismatase-like hydrolases"/>
    <property type="match status" value="1"/>
</dbReference>
<keyword evidence="1" id="KW-0378">Hydrolase</keyword>
<reference evidence="5 6" key="1">
    <citation type="journal article" date="2015" name="Microbiome">
        <title>Genomic resolution of linkages in carbon, nitrogen, and sulfur cycling among widespread estuary sediment bacteria.</title>
        <authorList>
            <person name="Baker B.J."/>
            <person name="Lazar C.S."/>
            <person name="Teske A.P."/>
            <person name="Dick G.J."/>
        </authorList>
    </citation>
    <scope>NUCLEOTIDE SEQUENCE [LARGE SCALE GENOMIC DNA]</scope>
    <source>
        <strain evidence="5">SM23_60</strain>
    </source>
</reference>
<keyword evidence="3" id="KW-0732">Signal</keyword>
<evidence type="ECO:0000313" key="5">
    <source>
        <dbReference type="EMBL" id="KPK70442.1"/>
    </source>
</evidence>
<feature type="transmembrane region" description="Helical" evidence="2">
    <location>
        <begin position="133"/>
        <end position="152"/>
    </location>
</feature>
<dbReference type="GO" id="GO:0016787">
    <property type="term" value="F:hydrolase activity"/>
    <property type="evidence" value="ECO:0007669"/>
    <property type="project" value="UniProtKB-KW"/>
</dbReference>
<keyword evidence="2" id="KW-1133">Transmembrane helix</keyword>
<organism evidence="5 6">
    <name type="scientific">candidate division WOR_3 bacterium SM23_60</name>
    <dbReference type="NCBI Taxonomy" id="1703780"/>
    <lineage>
        <taxon>Bacteria</taxon>
        <taxon>Bacteria division WOR-3</taxon>
    </lineage>
</organism>
<dbReference type="PANTHER" id="PTHR43540:SF1">
    <property type="entry name" value="ISOCHORISMATASE HYDROLASE"/>
    <property type="match status" value="1"/>
</dbReference>
<dbReference type="AlphaFoldDB" id="A0A0S8GFP3"/>
<name>A0A0S8GFP3_UNCW3</name>
<feature type="signal peptide" evidence="3">
    <location>
        <begin position="1"/>
        <end position="19"/>
    </location>
</feature>
<evidence type="ECO:0000256" key="3">
    <source>
        <dbReference type="SAM" id="SignalP"/>
    </source>
</evidence>
<protein>
    <recommendedName>
        <fullName evidence="4">Isochorismatase-like domain-containing protein</fullName>
    </recommendedName>
</protein>